<comment type="caution">
    <text evidence="1">The sequence shown here is derived from an EMBL/GenBank/DDBJ whole genome shotgun (WGS) entry which is preliminary data.</text>
</comment>
<proteinExistence type="predicted"/>
<dbReference type="AlphaFoldDB" id="A0A8J7U1V8"/>
<reference evidence="1" key="1">
    <citation type="submission" date="2021-03" db="EMBL/GenBank/DDBJ databases">
        <authorList>
            <person name="Wang G."/>
        </authorList>
    </citation>
    <scope>NUCLEOTIDE SEQUENCE</scope>
    <source>
        <strain evidence="1">KCTC 12899</strain>
    </source>
</reference>
<evidence type="ECO:0000313" key="1">
    <source>
        <dbReference type="EMBL" id="MBO1317942.1"/>
    </source>
</evidence>
<accession>A0A8J7U1V8</accession>
<sequence length="397" mass="45609">MKIFAQHGYGRTTKLEQGLAQNCIQGVIFSPKDESPTDLTNLVINLRKEHPDAELMIDPQFYVSTTVPAKDGHLPTYPYYRSPLSRKDLLPARNLTKFARQTMDFQRMLPVDHLLSATVPFDDFTDPWCQTALSLAQESLEYGYKFPQKPLLLSFVIDESAFRHQSAMKEFLDMITLFDVAGFYFIIKRRDAYYSQQIETNTFENLLYFTHTLGSLNRYKIVYGYTDLLGLPLQAAGASATACGWYQSQRFFYADKFRPSTRGSRPRPRYTSLPLMNSVLLVPELSAIEHQGKLQRALSDTEVDAHLAEDFSNSSAEWSLSTSTMHHWSCMSKVIQRMKRFDDAGERLDVVQTMISRAGALYDQLLEEGIQFEYRSGNSHLAQWNIGIENFRTQMRL</sequence>
<dbReference type="Proteomes" id="UP000664417">
    <property type="component" value="Unassembled WGS sequence"/>
</dbReference>
<evidence type="ECO:0000313" key="2">
    <source>
        <dbReference type="Proteomes" id="UP000664417"/>
    </source>
</evidence>
<organism evidence="1 2">
    <name type="scientific">Acanthopleuribacter pedis</name>
    <dbReference type="NCBI Taxonomy" id="442870"/>
    <lineage>
        <taxon>Bacteria</taxon>
        <taxon>Pseudomonadati</taxon>
        <taxon>Acidobacteriota</taxon>
        <taxon>Holophagae</taxon>
        <taxon>Acanthopleuribacterales</taxon>
        <taxon>Acanthopleuribacteraceae</taxon>
        <taxon>Acanthopleuribacter</taxon>
    </lineage>
</organism>
<gene>
    <name evidence="1" type="ORF">J3U88_05670</name>
</gene>
<protein>
    <submittedName>
        <fullName evidence="1">Uncharacterized protein</fullName>
    </submittedName>
</protein>
<name>A0A8J7U1V8_9BACT</name>
<dbReference type="RefSeq" id="WP_207857459.1">
    <property type="nucleotide sequence ID" value="NZ_JAFREP010000004.1"/>
</dbReference>
<dbReference type="EMBL" id="JAFREP010000004">
    <property type="protein sequence ID" value="MBO1317942.1"/>
    <property type="molecule type" value="Genomic_DNA"/>
</dbReference>
<keyword evidence="2" id="KW-1185">Reference proteome</keyword>